<dbReference type="EMBL" id="JACGWJ010000017">
    <property type="protein sequence ID" value="KAL0355473.1"/>
    <property type="molecule type" value="Genomic_DNA"/>
</dbReference>
<comment type="caution">
    <text evidence="1">The sequence shown here is derived from an EMBL/GenBank/DDBJ whole genome shotgun (WGS) entry which is preliminary data.</text>
</comment>
<dbReference type="AlphaFoldDB" id="A0AAW2PK69"/>
<gene>
    <name evidence="1" type="ORF">Sradi_3994200</name>
</gene>
<organism evidence="1">
    <name type="scientific">Sesamum radiatum</name>
    <name type="common">Black benniseed</name>
    <dbReference type="NCBI Taxonomy" id="300843"/>
    <lineage>
        <taxon>Eukaryota</taxon>
        <taxon>Viridiplantae</taxon>
        <taxon>Streptophyta</taxon>
        <taxon>Embryophyta</taxon>
        <taxon>Tracheophyta</taxon>
        <taxon>Spermatophyta</taxon>
        <taxon>Magnoliopsida</taxon>
        <taxon>eudicotyledons</taxon>
        <taxon>Gunneridae</taxon>
        <taxon>Pentapetalae</taxon>
        <taxon>asterids</taxon>
        <taxon>lamiids</taxon>
        <taxon>Lamiales</taxon>
        <taxon>Pedaliaceae</taxon>
        <taxon>Sesamum</taxon>
    </lineage>
</organism>
<reference evidence="1" key="2">
    <citation type="journal article" date="2024" name="Plant">
        <title>Genomic evolution and insights into agronomic trait innovations of Sesamum species.</title>
        <authorList>
            <person name="Miao H."/>
            <person name="Wang L."/>
            <person name="Qu L."/>
            <person name="Liu H."/>
            <person name="Sun Y."/>
            <person name="Le M."/>
            <person name="Wang Q."/>
            <person name="Wei S."/>
            <person name="Zheng Y."/>
            <person name="Lin W."/>
            <person name="Duan Y."/>
            <person name="Cao H."/>
            <person name="Xiong S."/>
            <person name="Wang X."/>
            <person name="Wei L."/>
            <person name="Li C."/>
            <person name="Ma Q."/>
            <person name="Ju M."/>
            <person name="Zhao R."/>
            <person name="Li G."/>
            <person name="Mu C."/>
            <person name="Tian Q."/>
            <person name="Mei H."/>
            <person name="Zhang T."/>
            <person name="Gao T."/>
            <person name="Zhang H."/>
        </authorList>
    </citation>
    <scope>NUCLEOTIDE SEQUENCE</scope>
    <source>
        <strain evidence="1">G02</strain>
    </source>
</reference>
<sequence length="195" mass="22763">MLEKLVRTMRYRNMNRVFCNFITQIIQLEREIASATQGYLSVVDYFTKLQMLWDELVQLRDLPECTYGSACTCNVAKATSDLVEERHLMQFLMGLNDEYDNVRSQMLVMEPLPNINRAYHIVLRVERQHQVHTNLNDSREGVALYAGHFNRNREDQFRGQNKKRGTLDKRGMKCDGCDKIGHDKSTCFKIHGVPD</sequence>
<name>A0AAW2PK69_SESRA</name>
<dbReference type="PANTHER" id="PTHR34222">
    <property type="entry name" value="GAG_PRE-INTEGRS DOMAIN-CONTAINING PROTEIN"/>
    <property type="match status" value="1"/>
</dbReference>
<evidence type="ECO:0000313" key="1">
    <source>
        <dbReference type="EMBL" id="KAL0355473.1"/>
    </source>
</evidence>
<accession>A0AAW2PK69</accession>
<protein>
    <recommendedName>
        <fullName evidence="2">Retrotransposon gag domain-containing protein</fullName>
    </recommendedName>
</protein>
<reference evidence="1" key="1">
    <citation type="submission" date="2020-06" db="EMBL/GenBank/DDBJ databases">
        <authorList>
            <person name="Li T."/>
            <person name="Hu X."/>
            <person name="Zhang T."/>
            <person name="Song X."/>
            <person name="Zhang H."/>
            <person name="Dai N."/>
            <person name="Sheng W."/>
            <person name="Hou X."/>
            <person name="Wei L."/>
        </authorList>
    </citation>
    <scope>NUCLEOTIDE SEQUENCE</scope>
    <source>
        <strain evidence="1">G02</strain>
        <tissue evidence="1">Leaf</tissue>
    </source>
</reference>
<dbReference type="PANTHER" id="PTHR34222:SF99">
    <property type="entry name" value="PROTEIN, PUTATIVE-RELATED"/>
    <property type="match status" value="1"/>
</dbReference>
<proteinExistence type="predicted"/>
<evidence type="ECO:0008006" key="2">
    <source>
        <dbReference type="Google" id="ProtNLM"/>
    </source>
</evidence>